<evidence type="ECO:0000256" key="6">
    <source>
        <dbReference type="ARBA" id="ARBA00022676"/>
    </source>
</evidence>
<evidence type="ECO:0000256" key="4">
    <source>
        <dbReference type="ARBA" id="ARBA00011944"/>
    </source>
</evidence>
<dbReference type="InterPro" id="IPR036068">
    <property type="entry name" value="Nicotinate_pribotase-like_C"/>
</dbReference>
<evidence type="ECO:0000256" key="5">
    <source>
        <dbReference type="ARBA" id="ARBA00022642"/>
    </source>
</evidence>
<dbReference type="PANTHER" id="PTHR32179">
    <property type="entry name" value="NICOTINATE-NUCLEOTIDE PYROPHOSPHORYLASE [CARBOXYLATING]"/>
    <property type="match status" value="1"/>
</dbReference>
<evidence type="ECO:0000256" key="3">
    <source>
        <dbReference type="ARBA" id="ARBA00009400"/>
    </source>
</evidence>
<dbReference type="SUPFAM" id="SSF51690">
    <property type="entry name" value="Nicotinate/Quinolinate PRTase C-terminal domain-like"/>
    <property type="match status" value="1"/>
</dbReference>
<comment type="similarity">
    <text evidence="3 10">Belongs to the NadC/ModD family.</text>
</comment>
<dbReference type="EMBL" id="BAABDC010000006">
    <property type="protein sequence ID" value="GAA3715159.1"/>
    <property type="molecule type" value="Genomic_DNA"/>
</dbReference>
<dbReference type="NCBIfam" id="TIGR00078">
    <property type="entry name" value="nadC"/>
    <property type="match status" value="1"/>
</dbReference>
<evidence type="ECO:0000259" key="11">
    <source>
        <dbReference type="Pfam" id="PF01729"/>
    </source>
</evidence>
<dbReference type="InterPro" id="IPR022412">
    <property type="entry name" value="Quinolinate_PRibosylTrfase_N"/>
</dbReference>
<evidence type="ECO:0000313" key="14">
    <source>
        <dbReference type="Proteomes" id="UP001501468"/>
    </source>
</evidence>
<gene>
    <name evidence="13" type="primary">nadC</name>
    <name evidence="13" type="ORF">GCM10022399_34730</name>
</gene>
<dbReference type="InterPro" id="IPR027277">
    <property type="entry name" value="NadC/ModD"/>
</dbReference>
<dbReference type="PIRSF" id="PIRSF006250">
    <property type="entry name" value="NadC_ModD"/>
    <property type="match status" value="1"/>
</dbReference>
<dbReference type="CDD" id="cd01572">
    <property type="entry name" value="QPRTase"/>
    <property type="match status" value="1"/>
</dbReference>
<comment type="function">
    <text evidence="1">Involved in the catabolism of quinolinic acid (QA).</text>
</comment>
<dbReference type="Pfam" id="PF01729">
    <property type="entry name" value="QRPTase_C"/>
    <property type="match status" value="1"/>
</dbReference>
<evidence type="ECO:0000256" key="9">
    <source>
        <dbReference type="ARBA" id="ARBA00047445"/>
    </source>
</evidence>
<proteinExistence type="inferred from homology"/>
<evidence type="ECO:0000256" key="1">
    <source>
        <dbReference type="ARBA" id="ARBA00003237"/>
    </source>
</evidence>
<dbReference type="EC" id="2.4.2.19" evidence="4"/>
<keyword evidence="5" id="KW-0662">Pyridine nucleotide biosynthesis</keyword>
<dbReference type="Proteomes" id="UP001501468">
    <property type="component" value="Unassembled WGS sequence"/>
</dbReference>
<dbReference type="InterPro" id="IPR002638">
    <property type="entry name" value="Quinolinate_PRibosylTrfase_C"/>
</dbReference>
<keyword evidence="6 10" id="KW-0328">Glycosyltransferase</keyword>
<dbReference type="InterPro" id="IPR004393">
    <property type="entry name" value="NadC"/>
</dbReference>
<protein>
    <recommendedName>
        <fullName evidence="4">nicotinate-nucleotide diphosphorylase (carboxylating)</fullName>
        <ecNumber evidence="4">2.4.2.19</ecNumber>
    </recommendedName>
    <alternativeName>
        <fullName evidence="8">Quinolinate phosphoribosyltransferase [decarboxylating]</fullName>
    </alternativeName>
</protein>
<dbReference type="Pfam" id="PF02749">
    <property type="entry name" value="QRPTase_N"/>
    <property type="match status" value="1"/>
</dbReference>
<evidence type="ECO:0000313" key="13">
    <source>
        <dbReference type="EMBL" id="GAA3715159.1"/>
    </source>
</evidence>
<dbReference type="Gene3D" id="3.90.1170.20">
    <property type="entry name" value="Quinolinate phosphoribosyl transferase, N-terminal domain"/>
    <property type="match status" value="1"/>
</dbReference>
<evidence type="ECO:0000259" key="12">
    <source>
        <dbReference type="Pfam" id="PF02749"/>
    </source>
</evidence>
<feature type="domain" description="Quinolinate phosphoribosyl transferase N-terminal" evidence="12">
    <location>
        <begin position="32"/>
        <end position="122"/>
    </location>
</feature>
<dbReference type="SUPFAM" id="SSF54675">
    <property type="entry name" value="Nicotinate/Quinolinate PRTase N-terminal domain-like"/>
    <property type="match status" value="1"/>
</dbReference>
<comment type="pathway">
    <text evidence="2">Cofactor biosynthesis; NAD(+) biosynthesis; nicotinate D-ribonucleotide from quinolinate: step 1/1.</text>
</comment>
<dbReference type="PANTHER" id="PTHR32179:SF3">
    <property type="entry name" value="NICOTINATE-NUCLEOTIDE PYROPHOSPHORYLASE [CARBOXYLATING]"/>
    <property type="match status" value="1"/>
</dbReference>
<keyword evidence="7 10" id="KW-0808">Transferase</keyword>
<evidence type="ECO:0000256" key="2">
    <source>
        <dbReference type="ARBA" id="ARBA00004893"/>
    </source>
</evidence>
<organism evidence="13 14">
    <name type="scientific">Terrabacter ginsenosidimutans</name>
    <dbReference type="NCBI Taxonomy" id="490575"/>
    <lineage>
        <taxon>Bacteria</taxon>
        <taxon>Bacillati</taxon>
        <taxon>Actinomycetota</taxon>
        <taxon>Actinomycetes</taxon>
        <taxon>Micrococcales</taxon>
        <taxon>Intrasporangiaceae</taxon>
        <taxon>Terrabacter</taxon>
    </lineage>
</organism>
<sequence>MSGDGLSGFPHEWARELVTVALREDLGPEGVDVTTLATIPADQTRTAEIVARAPGVVAGVPVIGLVLAVVAEKVGGEVPTVEVVSDDGARLERGDVIARLTGPTQVILVAERTILNILSRLSGVATHTRRWADALEGTSAMVLDTRKTTPGLRWLEKYAVRCGGGTNKRMGLYDVAMIKDNHKLAAGSVAAAYALVRERFPDVDVQVEVTTPAEAQEAFDAGARFIMCDNMPVDVLGQTVGLLRAAGEPVEIEATGGLTLEVVRDYAATGVDYVSVGGLTHSSPIVDIALDLTDG</sequence>
<dbReference type="InterPro" id="IPR013785">
    <property type="entry name" value="Aldolase_TIM"/>
</dbReference>
<name>A0ABP7E739_9MICO</name>
<accession>A0ABP7E739</accession>
<dbReference type="InterPro" id="IPR037128">
    <property type="entry name" value="Quinolinate_PRibosylTase_N_sf"/>
</dbReference>
<evidence type="ECO:0000256" key="10">
    <source>
        <dbReference type="PIRNR" id="PIRNR006250"/>
    </source>
</evidence>
<feature type="domain" description="Quinolinate phosphoribosyl transferase C-terminal" evidence="11">
    <location>
        <begin position="124"/>
        <end position="291"/>
    </location>
</feature>
<dbReference type="Gene3D" id="3.20.20.70">
    <property type="entry name" value="Aldolase class I"/>
    <property type="match status" value="1"/>
</dbReference>
<comment type="catalytic activity">
    <reaction evidence="9">
        <text>nicotinate beta-D-ribonucleotide + CO2 + diphosphate = quinolinate + 5-phospho-alpha-D-ribose 1-diphosphate + 2 H(+)</text>
        <dbReference type="Rhea" id="RHEA:12733"/>
        <dbReference type="ChEBI" id="CHEBI:15378"/>
        <dbReference type="ChEBI" id="CHEBI:16526"/>
        <dbReference type="ChEBI" id="CHEBI:29959"/>
        <dbReference type="ChEBI" id="CHEBI:33019"/>
        <dbReference type="ChEBI" id="CHEBI:57502"/>
        <dbReference type="ChEBI" id="CHEBI:58017"/>
        <dbReference type="EC" id="2.4.2.19"/>
    </reaction>
</comment>
<comment type="caution">
    <text evidence="13">The sequence shown here is derived from an EMBL/GenBank/DDBJ whole genome shotgun (WGS) entry which is preliminary data.</text>
</comment>
<keyword evidence="14" id="KW-1185">Reference proteome</keyword>
<reference evidence="14" key="1">
    <citation type="journal article" date="2019" name="Int. J. Syst. Evol. Microbiol.">
        <title>The Global Catalogue of Microorganisms (GCM) 10K type strain sequencing project: providing services to taxonomists for standard genome sequencing and annotation.</title>
        <authorList>
            <consortium name="The Broad Institute Genomics Platform"/>
            <consortium name="The Broad Institute Genome Sequencing Center for Infectious Disease"/>
            <person name="Wu L."/>
            <person name="Ma J."/>
        </authorList>
    </citation>
    <scope>NUCLEOTIDE SEQUENCE [LARGE SCALE GENOMIC DNA]</scope>
    <source>
        <strain evidence="14">JCM 17125</strain>
    </source>
</reference>
<evidence type="ECO:0000256" key="8">
    <source>
        <dbReference type="ARBA" id="ARBA00033102"/>
    </source>
</evidence>
<evidence type="ECO:0000256" key="7">
    <source>
        <dbReference type="ARBA" id="ARBA00022679"/>
    </source>
</evidence>